<comment type="similarity">
    <text evidence="2">Belongs to the geminin family.</text>
</comment>
<name>A0AAD5FNB6_SILAS</name>
<dbReference type="AlphaFoldDB" id="A0AAD5FNB6"/>
<comment type="caution">
    <text evidence="8">The sequence shown here is derived from an EMBL/GenBank/DDBJ whole genome shotgun (WGS) entry which is preliminary data.</text>
</comment>
<evidence type="ECO:0000256" key="2">
    <source>
        <dbReference type="ARBA" id="ARBA00007979"/>
    </source>
</evidence>
<feature type="region of interest" description="Disordered" evidence="7">
    <location>
        <begin position="200"/>
        <end position="260"/>
    </location>
</feature>
<evidence type="ECO:0000256" key="3">
    <source>
        <dbReference type="ARBA" id="ARBA00023054"/>
    </source>
</evidence>
<dbReference type="Gene3D" id="1.20.5.1180">
    <property type="entry name" value="Geminin coiled-coil domain"/>
    <property type="match status" value="1"/>
</dbReference>
<evidence type="ECO:0000256" key="5">
    <source>
        <dbReference type="ARBA" id="ARBA00023306"/>
    </source>
</evidence>
<reference evidence="8" key="1">
    <citation type="submission" date="2018-07" db="EMBL/GenBank/DDBJ databases">
        <title>Comparative genomics of catfishes provides insights into carnivory and benthic adaptation.</title>
        <authorList>
            <person name="Zhang Y."/>
            <person name="Wang D."/>
            <person name="Peng Z."/>
            <person name="Zheng S."/>
            <person name="Shao F."/>
            <person name="Tao W."/>
        </authorList>
    </citation>
    <scope>NUCLEOTIDE SEQUENCE</scope>
    <source>
        <strain evidence="8">Chongqing</strain>
    </source>
</reference>
<dbReference type="SUPFAM" id="SSF111469">
    <property type="entry name" value="Geminin coiled-coil domain"/>
    <property type="match status" value="1"/>
</dbReference>
<dbReference type="GO" id="GO:0045786">
    <property type="term" value="P:negative regulation of cell cycle"/>
    <property type="evidence" value="ECO:0007669"/>
    <property type="project" value="TreeGrafter"/>
</dbReference>
<keyword evidence="5" id="KW-0131">Cell cycle</keyword>
<dbReference type="CDD" id="cd22589">
    <property type="entry name" value="geminin_CC"/>
    <property type="match status" value="1"/>
</dbReference>
<keyword evidence="9" id="KW-1185">Reference proteome</keyword>
<sequence length="260" mass="29414">MTGKEADQGRETEMPERVGTRCKNKIPEDMSSVRKMKQVENPRENVKNFFVAQTSGDSSRRRTLQVLQPSAVNKTLGKISETGKSVPKRKLWCADQAKGSKRVKAEVAVKHADAENDNQTEGISQEAYELMVKETPTASYWKELAEERRKALFNVLQENEKLHKEIEAKDEQIAKLQSENDELQELAQHVQHMADMIERLTGKSPDSLEDLREIAFDAEDEEENPESENEESGSDLEDETENTGVETETEDNVASEDSSK</sequence>
<evidence type="ECO:0000313" key="8">
    <source>
        <dbReference type="EMBL" id="KAI5621807.1"/>
    </source>
</evidence>
<dbReference type="GO" id="GO:0005634">
    <property type="term" value="C:nucleus"/>
    <property type="evidence" value="ECO:0007669"/>
    <property type="project" value="UniProtKB-SubCell"/>
</dbReference>
<dbReference type="GO" id="GO:0008156">
    <property type="term" value="P:negative regulation of DNA replication"/>
    <property type="evidence" value="ECO:0007669"/>
    <property type="project" value="TreeGrafter"/>
</dbReference>
<protein>
    <submittedName>
        <fullName evidence="8">Geminin</fullName>
    </submittedName>
</protein>
<dbReference type="Pfam" id="PF07412">
    <property type="entry name" value="Geminin"/>
    <property type="match status" value="1"/>
</dbReference>
<proteinExistence type="inferred from homology"/>
<evidence type="ECO:0000256" key="4">
    <source>
        <dbReference type="ARBA" id="ARBA00023242"/>
    </source>
</evidence>
<dbReference type="EMBL" id="MU551628">
    <property type="protein sequence ID" value="KAI5621807.1"/>
    <property type="molecule type" value="Genomic_DNA"/>
</dbReference>
<evidence type="ECO:0000256" key="1">
    <source>
        <dbReference type="ARBA" id="ARBA00004123"/>
    </source>
</evidence>
<gene>
    <name evidence="8" type="ORF">C0J50_18564</name>
</gene>
<evidence type="ECO:0000256" key="7">
    <source>
        <dbReference type="SAM" id="MobiDB-lite"/>
    </source>
</evidence>
<feature type="region of interest" description="Disordered" evidence="7">
    <location>
        <begin position="1"/>
        <end position="31"/>
    </location>
</feature>
<accession>A0AAD5FNB6</accession>
<dbReference type="InterPro" id="IPR022786">
    <property type="entry name" value="Geminin/Multicilin"/>
</dbReference>
<dbReference type="Proteomes" id="UP001205998">
    <property type="component" value="Unassembled WGS sequence"/>
</dbReference>
<dbReference type="PANTHER" id="PTHR13372:SF4">
    <property type="entry name" value="GEMININ"/>
    <property type="match status" value="1"/>
</dbReference>
<dbReference type="FunFam" id="1.20.5.1180:FF:000001">
    <property type="entry name" value="Truncated geminin"/>
    <property type="match status" value="1"/>
</dbReference>
<evidence type="ECO:0000313" key="9">
    <source>
        <dbReference type="Proteomes" id="UP001205998"/>
    </source>
</evidence>
<evidence type="ECO:0000256" key="6">
    <source>
        <dbReference type="SAM" id="Coils"/>
    </source>
</evidence>
<feature type="coiled-coil region" evidence="6">
    <location>
        <begin position="159"/>
        <end position="193"/>
    </location>
</feature>
<dbReference type="PANTHER" id="PTHR13372">
    <property type="entry name" value="GEMININ"/>
    <property type="match status" value="1"/>
</dbReference>
<keyword evidence="4" id="KW-0539">Nucleus</keyword>
<comment type="subcellular location">
    <subcellularLocation>
        <location evidence="1">Nucleus</location>
    </subcellularLocation>
</comment>
<organism evidence="8 9">
    <name type="scientific">Silurus asotus</name>
    <name type="common">Amur catfish</name>
    <name type="synonym">Parasilurus asotus</name>
    <dbReference type="NCBI Taxonomy" id="30991"/>
    <lineage>
        <taxon>Eukaryota</taxon>
        <taxon>Metazoa</taxon>
        <taxon>Chordata</taxon>
        <taxon>Craniata</taxon>
        <taxon>Vertebrata</taxon>
        <taxon>Euteleostomi</taxon>
        <taxon>Actinopterygii</taxon>
        <taxon>Neopterygii</taxon>
        <taxon>Teleostei</taxon>
        <taxon>Ostariophysi</taxon>
        <taxon>Siluriformes</taxon>
        <taxon>Siluridae</taxon>
        <taxon>Silurus</taxon>
    </lineage>
</organism>
<keyword evidence="3 6" id="KW-0175">Coiled coil</keyword>
<feature type="compositionally biased region" description="Acidic residues" evidence="7">
    <location>
        <begin position="216"/>
        <end position="254"/>
    </location>
</feature>